<dbReference type="AlphaFoldDB" id="B7GRK3"/>
<sequence length="93" mass="10180">MAVSRRDMGERLLERLLLSGGYGPSSMPVRVVGWDDASLNGRPVTVVYYETRDGGGNVRTYPGDSRRLAYVDARPRALMPGARLHGGNAYVEP</sequence>
<dbReference type="Proteomes" id="UP000001360">
    <property type="component" value="Chromosome"/>
</dbReference>
<proteinExistence type="predicted"/>
<reference evidence="1 2" key="1">
    <citation type="journal article" date="2008" name="Proc. Natl. Acad. Sci. U.S.A.">
        <title>The genome sequence of Bifidobacterium longum subsp. infantis reveals adaptations for milk utilization within the infant microbiome.</title>
        <authorList>
            <person name="Sela D.A."/>
            <person name="Chapman J."/>
            <person name="Adeuya A."/>
            <person name="Kim J.H."/>
            <person name="Chen F."/>
            <person name="Whitehead T.R."/>
            <person name="Lapidus A."/>
            <person name="Rokhsar D.S."/>
            <person name="Lebrilla C.B."/>
            <person name="German J.B."/>
            <person name="Price N.P."/>
            <person name="Richardson P.M."/>
            <person name="Mills D.A."/>
        </authorList>
    </citation>
    <scope>NUCLEOTIDE SEQUENCE [LARGE SCALE GENOMIC DNA]</scope>
    <source>
        <strain evidence="2">ATCC 15697 / DSM 20088 / JCM 1222 / NCTC 11817 / S12 [JGI]</strain>
    </source>
</reference>
<evidence type="ECO:0000313" key="1">
    <source>
        <dbReference type="EMBL" id="ACJ52433.1"/>
    </source>
</evidence>
<organism evidence="1 2">
    <name type="scientific">Bifidobacterium longum subsp. infantis (strain ATCC 15697 / DSM 20088 / JCM 1222 / NCTC 11817 / S12)</name>
    <dbReference type="NCBI Taxonomy" id="391904"/>
    <lineage>
        <taxon>Bacteria</taxon>
        <taxon>Bacillati</taxon>
        <taxon>Actinomycetota</taxon>
        <taxon>Actinomycetes</taxon>
        <taxon>Bifidobacteriales</taxon>
        <taxon>Bifidobacteriaceae</taxon>
        <taxon>Bifidobacterium</taxon>
    </lineage>
</organism>
<name>B7GRK3_BIFLS</name>
<dbReference type="KEGG" id="bln:Blon_1345"/>
<accession>B7GRK3</accession>
<protein>
    <submittedName>
        <fullName evidence="1">Uncharacterized protein</fullName>
    </submittedName>
</protein>
<gene>
    <name evidence="1" type="ordered locus">Blon_1345</name>
</gene>
<dbReference type="EMBL" id="CP001095">
    <property type="protein sequence ID" value="ACJ52433.1"/>
    <property type="molecule type" value="Genomic_DNA"/>
</dbReference>
<evidence type="ECO:0000313" key="2">
    <source>
        <dbReference type="Proteomes" id="UP000001360"/>
    </source>
</evidence>